<feature type="region of interest" description="Disordered" evidence="1">
    <location>
        <begin position="33"/>
        <end position="52"/>
    </location>
</feature>
<feature type="compositionally biased region" description="Polar residues" evidence="1">
    <location>
        <begin position="37"/>
        <end position="52"/>
    </location>
</feature>
<proteinExistence type="predicted"/>
<organism evidence="2 3">
    <name type="scientific">Purpureocillium lavendulum</name>
    <dbReference type="NCBI Taxonomy" id="1247861"/>
    <lineage>
        <taxon>Eukaryota</taxon>
        <taxon>Fungi</taxon>
        <taxon>Dikarya</taxon>
        <taxon>Ascomycota</taxon>
        <taxon>Pezizomycotina</taxon>
        <taxon>Sordariomycetes</taxon>
        <taxon>Hypocreomycetidae</taxon>
        <taxon>Hypocreales</taxon>
        <taxon>Ophiocordycipitaceae</taxon>
        <taxon>Purpureocillium</taxon>
    </lineage>
</organism>
<name>A0AB34FEC0_9HYPO</name>
<accession>A0AB34FEC0</accession>
<protein>
    <submittedName>
        <fullName evidence="2">Uncharacterized protein</fullName>
    </submittedName>
</protein>
<gene>
    <name evidence="2" type="ORF">O9K51_10313</name>
</gene>
<keyword evidence="3" id="KW-1185">Reference proteome</keyword>
<evidence type="ECO:0000313" key="3">
    <source>
        <dbReference type="Proteomes" id="UP001163105"/>
    </source>
</evidence>
<feature type="compositionally biased region" description="Basic and acidic residues" evidence="1">
    <location>
        <begin position="13"/>
        <end position="25"/>
    </location>
</feature>
<dbReference type="Proteomes" id="UP001163105">
    <property type="component" value="Unassembled WGS sequence"/>
</dbReference>
<sequence length="148" mass="16328">MCNQNQPFPITRGRSEHQRFPQGNLEDKMGCEAETASAPSAGTATDSPRSQSCMCTNQSTVNYGETLTSSGIGLDDTFEREMCAFFDHILRDEPLEAATVKQAQQKLAPIKSALKSREAQKRKSRYTSGRRVTFKLPAAPAKSHRCIS</sequence>
<dbReference type="AlphaFoldDB" id="A0AB34FEC0"/>
<feature type="region of interest" description="Disordered" evidence="1">
    <location>
        <begin position="111"/>
        <end position="131"/>
    </location>
</feature>
<comment type="caution">
    <text evidence="2">The sequence shown here is derived from an EMBL/GenBank/DDBJ whole genome shotgun (WGS) entry which is preliminary data.</text>
</comment>
<dbReference type="EMBL" id="JAQHRD010000014">
    <property type="protein sequence ID" value="KAJ6437016.1"/>
    <property type="molecule type" value="Genomic_DNA"/>
</dbReference>
<feature type="region of interest" description="Disordered" evidence="1">
    <location>
        <begin position="1"/>
        <end position="25"/>
    </location>
</feature>
<evidence type="ECO:0000313" key="2">
    <source>
        <dbReference type="EMBL" id="KAJ6437016.1"/>
    </source>
</evidence>
<evidence type="ECO:0000256" key="1">
    <source>
        <dbReference type="SAM" id="MobiDB-lite"/>
    </source>
</evidence>
<reference evidence="2" key="1">
    <citation type="submission" date="2023-01" db="EMBL/GenBank/DDBJ databases">
        <title>The growth and conidiation of Purpureocillium lavendulum are regulated by nitrogen source and histone H3K14 acetylation.</title>
        <authorList>
            <person name="Tang P."/>
            <person name="Han J."/>
            <person name="Zhang C."/>
            <person name="Tang P."/>
            <person name="Qi F."/>
            <person name="Zhang K."/>
            <person name="Liang L."/>
        </authorList>
    </citation>
    <scope>NUCLEOTIDE SEQUENCE</scope>
    <source>
        <strain evidence="2">YMF1.00683</strain>
    </source>
</reference>